<dbReference type="InterPro" id="IPR035906">
    <property type="entry name" value="MetI-like_sf"/>
</dbReference>
<dbReference type="PANTHER" id="PTHR43163:SF6">
    <property type="entry name" value="DIPEPTIDE TRANSPORT SYSTEM PERMEASE PROTEIN DPPB-RELATED"/>
    <property type="match status" value="1"/>
</dbReference>
<comment type="subcellular location">
    <subcellularLocation>
        <location evidence="1 7">Cell membrane</location>
        <topology evidence="1 7">Multi-pass membrane protein</topology>
    </subcellularLocation>
</comment>
<evidence type="ECO:0000256" key="5">
    <source>
        <dbReference type="ARBA" id="ARBA00022989"/>
    </source>
</evidence>
<dbReference type="RefSeq" id="WP_205117634.1">
    <property type="nucleotide sequence ID" value="NZ_JAFBCM010000001.1"/>
</dbReference>
<feature type="transmembrane region" description="Helical" evidence="7">
    <location>
        <begin position="12"/>
        <end position="32"/>
    </location>
</feature>
<dbReference type="Pfam" id="PF19300">
    <property type="entry name" value="BPD_transp_1_N"/>
    <property type="match status" value="1"/>
</dbReference>
<keyword evidence="6 7" id="KW-0472">Membrane</keyword>
<proteinExistence type="inferred from homology"/>
<dbReference type="Proteomes" id="UP001595699">
    <property type="component" value="Unassembled WGS sequence"/>
</dbReference>
<dbReference type="EMBL" id="JBHRZH010000034">
    <property type="protein sequence ID" value="MFC3764855.1"/>
    <property type="molecule type" value="Genomic_DNA"/>
</dbReference>
<comment type="similarity">
    <text evidence="7">Belongs to the binding-protein-dependent transport system permease family.</text>
</comment>
<evidence type="ECO:0000256" key="7">
    <source>
        <dbReference type="RuleBase" id="RU363032"/>
    </source>
</evidence>
<protein>
    <submittedName>
        <fullName evidence="9">ABC transporter permease</fullName>
    </submittedName>
</protein>
<feature type="domain" description="ABC transmembrane type-1" evidence="8">
    <location>
        <begin position="99"/>
        <end position="301"/>
    </location>
</feature>
<sequence length="318" mass="33576">MTGLAKYVGRRLVAAVLVLLTVSFAVFALLALSPGSPEQILLGDRRASPEALAAIREQYHLDDPFLVQYGRWLVDAVQFDFGTSVRSSVPVLNEIGERFPITAQLALYATLILVVIAVPAGMIAGAHRNSGIDRVVTLGGVVGVSAPVFVTGIVLLYVFGVALGWFPLYGAGDGLAERVSHLTLPAVALASTQVAFVARQTRAAALTVFEQDYTTFARARGLPRHAIWLGYALRNSALPVVTSVGLVVASSLTGAILVETTFSLPGLGALMIEAVNGKDIPVVQALSLLAAVVFVGVNLIADGVCLALDPRLRRRVLR</sequence>
<accession>A0ABV7YHM0</accession>
<evidence type="ECO:0000256" key="4">
    <source>
        <dbReference type="ARBA" id="ARBA00022692"/>
    </source>
</evidence>
<keyword evidence="3" id="KW-1003">Cell membrane</keyword>
<dbReference type="PANTHER" id="PTHR43163">
    <property type="entry name" value="DIPEPTIDE TRANSPORT SYSTEM PERMEASE PROTEIN DPPB-RELATED"/>
    <property type="match status" value="1"/>
</dbReference>
<dbReference type="Pfam" id="PF00528">
    <property type="entry name" value="BPD_transp_1"/>
    <property type="match status" value="1"/>
</dbReference>
<keyword evidence="4 7" id="KW-0812">Transmembrane</keyword>
<keyword evidence="2 7" id="KW-0813">Transport</keyword>
<evidence type="ECO:0000313" key="9">
    <source>
        <dbReference type="EMBL" id="MFC3764855.1"/>
    </source>
</evidence>
<feature type="transmembrane region" description="Helical" evidence="7">
    <location>
        <begin position="237"/>
        <end position="258"/>
    </location>
</feature>
<evidence type="ECO:0000259" key="8">
    <source>
        <dbReference type="PROSITE" id="PS50928"/>
    </source>
</evidence>
<feature type="transmembrane region" description="Helical" evidence="7">
    <location>
        <begin position="179"/>
        <end position="198"/>
    </location>
</feature>
<feature type="transmembrane region" description="Helical" evidence="7">
    <location>
        <begin position="135"/>
        <end position="159"/>
    </location>
</feature>
<comment type="caution">
    <text evidence="9">The sequence shown here is derived from an EMBL/GenBank/DDBJ whole genome shotgun (WGS) entry which is preliminary data.</text>
</comment>
<organism evidence="9 10">
    <name type="scientific">Tenggerimyces flavus</name>
    <dbReference type="NCBI Taxonomy" id="1708749"/>
    <lineage>
        <taxon>Bacteria</taxon>
        <taxon>Bacillati</taxon>
        <taxon>Actinomycetota</taxon>
        <taxon>Actinomycetes</taxon>
        <taxon>Propionibacteriales</taxon>
        <taxon>Nocardioidaceae</taxon>
        <taxon>Tenggerimyces</taxon>
    </lineage>
</organism>
<evidence type="ECO:0000256" key="1">
    <source>
        <dbReference type="ARBA" id="ARBA00004651"/>
    </source>
</evidence>
<dbReference type="SUPFAM" id="SSF161098">
    <property type="entry name" value="MetI-like"/>
    <property type="match status" value="1"/>
</dbReference>
<evidence type="ECO:0000313" key="10">
    <source>
        <dbReference type="Proteomes" id="UP001595699"/>
    </source>
</evidence>
<feature type="transmembrane region" description="Helical" evidence="7">
    <location>
        <begin position="285"/>
        <end position="308"/>
    </location>
</feature>
<reference evidence="10" key="1">
    <citation type="journal article" date="2019" name="Int. J. Syst. Evol. Microbiol.">
        <title>The Global Catalogue of Microorganisms (GCM) 10K type strain sequencing project: providing services to taxonomists for standard genome sequencing and annotation.</title>
        <authorList>
            <consortium name="The Broad Institute Genomics Platform"/>
            <consortium name="The Broad Institute Genome Sequencing Center for Infectious Disease"/>
            <person name="Wu L."/>
            <person name="Ma J."/>
        </authorList>
    </citation>
    <scope>NUCLEOTIDE SEQUENCE [LARGE SCALE GENOMIC DNA]</scope>
    <source>
        <strain evidence="10">CGMCC 4.7241</strain>
    </source>
</reference>
<keyword evidence="5 7" id="KW-1133">Transmembrane helix</keyword>
<dbReference type="InterPro" id="IPR045621">
    <property type="entry name" value="BPD_transp_1_N"/>
</dbReference>
<name>A0ABV7YHM0_9ACTN</name>
<dbReference type="CDD" id="cd06261">
    <property type="entry name" value="TM_PBP2"/>
    <property type="match status" value="1"/>
</dbReference>
<gene>
    <name evidence="9" type="ORF">ACFOUW_28725</name>
</gene>
<evidence type="ECO:0000256" key="6">
    <source>
        <dbReference type="ARBA" id="ARBA00023136"/>
    </source>
</evidence>
<feature type="transmembrane region" description="Helical" evidence="7">
    <location>
        <begin position="105"/>
        <end position="123"/>
    </location>
</feature>
<evidence type="ECO:0000256" key="2">
    <source>
        <dbReference type="ARBA" id="ARBA00022448"/>
    </source>
</evidence>
<evidence type="ECO:0000256" key="3">
    <source>
        <dbReference type="ARBA" id="ARBA00022475"/>
    </source>
</evidence>
<dbReference type="InterPro" id="IPR000515">
    <property type="entry name" value="MetI-like"/>
</dbReference>
<dbReference type="PROSITE" id="PS50928">
    <property type="entry name" value="ABC_TM1"/>
    <property type="match status" value="1"/>
</dbReference>
<dbReference type="Gene3D" id="1.10.3720.10">
    <property type="entry name" value="MetI-like"/>
    <property type="match status" value="1"/>
</dbReference>
<keyword evidence="10" id="KW-1185">Reference proteome</keyword>